<dbReference type="InterPro" id="IPR018490">
    <property type="entry name" value="cNMP-bd_dom_sf"/>
</dbReference>
<sequence length="1741" mass="194670">MVNYNSSNGLPHRLVKSNTGSVPGPTRPSNNGGGGNKEHWFLSGIFNCFWVITYFISGTTHMAFKYSWYLATFLMLRFPRWVFFEASRVQLSIPFSVLLFLVIVGLIVTYDILKDKWFSQYKNLTSDLDDTDDLVPGRRSSVGNAGSRLMRNGKLGGKNKNRNSGLNKNKKHSNSNSAGSGGGSGGSGKDNDGLKRHGRRRYSNTHDRLYNHHRHATNNDDDDTFLSSYLDQFLSAIRIFGYLEKPVFHDLTKNMKTQKLDEGEILLLDNSVGFAIVVEGTLNIYHEVDEKNGDSSDPFSIDDSHSVYSILKQNNSRENRLHQQRKKSKQDEDDGILRMRTPGAFEDIFSSDTDGVSPSIMDTSDESDNNDESDDDEDDETTGFIRLKDGLGKFQLLNTVKPGNPVSSLVNILNLFTSANDVVMNSHRNESRVNSNDRSEAMTNNSKLSNSIEESAVRLELGKYALSPIQSNRSNSNNNPRSPTLSRIGTKDEDPLLKSFSDDVMSPMPLQSGDSPLPYAIPKVVARAATDCTIAIIPPQAFVKLTAKYPRSASHIIQMILTKLYHVTFQTAHNYLGLTHEIAYTELLLNRSVDYQIPDYLKEVVVRKLKQKQNNESSSSNSFKEMTSSARKASKFYGPTSYPKSPSDNSSKYSNTIEKLKSSDLGKQNPQIHAPTPITGSRHVVLESRDQYNPGDLLSNVPLSRINLSTAARGFDSNNITKSSSPQTSQSSSKNTIVSSDPKLLRRPSLFTNQTSSRANILKANKSNDVKLRSFSAQEETEDSVVRMAIVEAMLTYVGVSKLNMSVLPSYSNGTRTASSSHRASEISLVSTFASSAAPQTMIRILPSDYAIISNKKHKSSKKKKVYREEVSPNLDYEYARNEFAEAIEFQFFKQGTTIVEQDERGKGLYYVVAGKIDVSTANDRNEELFSTKKSKKKKTQTLFTIESGGIAGYLSSLVGKSFVNLVARTDVYVGYLPYKTLEKLCEKYFLIYLRIAETLTNLLTPRMLKLDHALEWIHLNASDTLFNQGDPANGIYVVLNGRLRQLRNPEIDEAKRNGDCNKKIEVNPENTVVLGELGQGESFGEVEVLTAMDRMSSILAVRDTELARIPRALFELLAIEHPSIMVRVSRLVAKKIINGNQGNMSISKIGSENGIRHDLNLTIPTSPNSSTHAHSYGHDQSNQINNTNFRTITILPITGGLPVESFAMKLVHAFKQVGRTTIGLNQRTTLTHLGRHAFDKLSKLKESGYFAELEEAYQTVVYIADTPLKSTWTKTCIAQADCVILLADSADNPEIGEYESLLLKSKTTSRTELVLLHKERYVEPGLTQRWLRHRPWVHTHHHIQFNVDSMVTSVKESSGNIGALTLVDKFIQTEFGKMTQYNISRLLPDSIKVTVENFSSRFRRRERQYYTPVHRHKDDFLRLARILSGQAIGLVLGGGGARGMSHLGVLQALEERGIPIDMIGGTSIGSFVGGLYAKDYDLVPIYGRVKKFAGRISSLWRMLSDFTWPVTSYTTGHEFNRGIWKTFGDTRIEDFWVQYFCNSTNITESVQEIHSYGYAWRYIRASMSLAGLLPPIEDNGSMLLDGGYVDNLPVTEMSARGCNTIFAVDVGSVDDRTPMNYGDSLNGFWIVFNRWNPFSSHPNIPTMAEIQVRLGYVSSVNALEKAKRTPGVIYLRPPIENYATLDFGKFEEIYKVGADFGRVFLQTLSEEGNMPYIPGSVSSIAGSKDQEYLLQRRNSI</sequence>
<dbReference type="InterPro" id="IPR000595">
    <property type="entry name" value="cNMP-bd_dom"/>
</dbReference>
<dbReference type="InterPro" id="IPR050301">
    <property type="entry name" value="NTE"/>
</dbReference>
<feature type="domain" description="Cyclic nucleotide-binding" evidence="14">
    <location>
        <begin position="999"/>
        <end position="1136"/>
    </location>
</feature>
<feature type="compositionally biased region" description="Low complexity" evidence="13">
    <location>
        <begin position="471"/>
        <end position="483"/>
    </location>
</feature>
<dbReference type="SUPFAM" id="SSF51206">
    <property type="entry name" value="cAMP-binding domain-like"/>
    <property type="match status" value="3"/>
</dbReference>
<comment type="similarity">
    <text evidence="2 12">Belongs to the NTE family.</text>
</comment>
<comment type="subcellular location">
    <subcellularLocation>
        <location evidence="12">Endoplasmic reticulum membrane</location>
    </subcellularLocation>
    <subcellularLocation>
        <location evidence="1">Membrane</location>
    </subcellularLocation>
</comment>
<accession>A0ABR4NXI1</accession>
<dbReference type="Proteomes" id="UP001623330">
    <property type="component" value="Unassembled WGS sequence"/>
</dbReference>
<feature type="region of interest" description="Disordered" evidence="13">
    <location>
        <begin position="428"/>
        <end position="449"/>
    </location>
</feature>
<name>A0ABR4NXI1_9SACH</name>
<dbReference type="CDD" id="cd07227">
    <property type="entry name" value="Pat_Fungal_NTE1"/>
    <property type="match status" value="1"/>
</dbReference>
<evidence type="ECO:0000256" key="10">
    <source>
        <dbReference type="ARBA" id="ARBA00023136"/>
    </source>
</evidence>
<organism evidence="16 17">
    <name type="scientific">Nakaseomyces bracarensis</name>
    <dbReference type="NCBI Taxonomy" id="273131"/>
    <lineage>
        <taxon>Eukaryota</taxon>
        <taxon>Fungi</taxon>
        <taxon>Dikarya</taxon>
        <taxon>Ascomycota</taxon>
        <taxon>Saccharomycotina</taxon>
        <taxon>Saccharomycetes</taxon>
        <taxon>Saccharomycetales</taxon>
        <taxon>Saccharomycetaceae</taxon>
        <taxon>Nakaseomyces</taxon>
    </lineage>
</organism>
<feature type="compositionally biased region" description="Acidic residues" evidence="13">
    <location>
        <begin position="363"/>
        <end position="381"/>
    </location>
</feature>
<keyword evidence="10 12" id="KW-0472">Membrane</keyword>
<dbReference type="InterPro" id="IPR056556">
    <property type="entry name" value="NTE1_P-loop_dom"/>
</dbReference>
<dbReference type="PANTHER" id="PTHR14226:SF29">
    <property type="entry name" value="NEUROPATHY TARGET ESTERASE SWS"/>
    <property type="match status" value="1"/>
</dbReference>
<feature type="transmembrane region" description="Helical" evidence="12">
    <location>
        <begin position="40"/>
        <end position="60"/>
    </location>
</feature>
<evidence type="ECO:0000256" key="8">
    <source>
        <dbReference type="ARBA" id="ARBA00022989"/>
    </source>
</evidence>
<dbReference type="PROSITE" id="PS51635">
    <property type="entry name" value="PNPLA"/>
    <property type="match status" value="1"/>
</dbReference>
<evidence type="ECO:0000256" key="11">
    <source>
        <dbReference type="PROSITE-ProRule" id="PRU01161"/>
    </source>
</evidence>
<dbReference type="Gene3D" id="2.60.120.10">
    <property type="entry name" value="Jelly Rolls"/>
    <property type="match status" value="2"/>
</dbReference>
<dbReference type="EC" id="3.1.1.5" evidence="3 12"/>
<comment type="caution">
    <text evidence="16">The sequence shown here is derived from an EMBL/GenBank/DDBJ whole genome shotgun (WGS) entry which is preliminary data.</text>
</comment>
<evidence type="ECO:0000256" key="13">
    <source>
        <dbReference type="SAM" id="MobiDB-lite"/>
    </source>
</evidence>
<dbReference type="PROSITE" id="PS50042">
    <property type="entry name" value="CNMP_BINDING_3"/>
    <property type="match status" value="2"/>
</dbReference>
<dbReference type="InterPro" id="IPR016035">
    <property type="entry name" value="Acyl_Trfase/lysoPLipase"/>
</dbReference>
<feature type="compositionally biased region" description="Polar residues" evidence="13">
    <location>
        <begin position="642"/>
        <end position="657"/>
    </location>
</feature>
<gene>
    <name evidence="16" type="ORF">RNJ44_03572</name>
</gene>
<feature type="region of interest" description="Disordered" evidence="13">
    <location>
        <begin position="135"/>
        <end position="199"/>
    </location>
</feature>
<keyword evidence="7 11" id="KW-0442">Lipid degradation</keyword>
<feature type="region of interest" description="Disordered" evidence="13">
    <location>
        <begin position="715"/>
        <end position="750"/>
    </location>
</feature>
<evidence type="ECO:0000256" key="9">
    <source>
        <dbReference type="ARBA" id="ARBA00023098"/>
    </source>
</evidence>
<dbReference type="SUPFAM" id="SSF52151">
    <property type="entry name" value="FabD/lysophospholipase-like"/>
    <property type="match status" value="1"/>
</dbReference>
<dbReference type="PROSITE" id="PS01237">
    <property type="entry name" value="UPF0028"/>
    <property type="match status" value="1"/>
</dbReference>
<comment type="catalytic activity">
    <reaction evidence="12">
        <text>a 1-acyl-sn-glycero-3-phosphocholine + H2O = sn-glycerol 3-phosphocholine + a fatty acid + H(+)</text>
        <dbReference type="Rhea" id="RHEA:15177"/>
        <dbReference type="ChEBI" id="CHEBI:15377"/>
        <dbReference type="ChEBI" id="CHEBI:15378"/>
        <dbReference type="ChEBI" id="CHEBI:16870"/>
        <dbReference type="ChEBI" id="CHEBI:28868"/>
        <dbReference type="ChEBI" id="CHEBI:58168"/>
        <dbReference type="EC" id="3.1.1.5"/>
    </reaction>
</comment>
<comment type="function">
    <text evidence="12">Intracellular phospholipase B that catalyzes the double deacylation of phosphatidylcholine (PC) to glycerophosphocholine (GroPCho). Plays an important role in membrane lipid homeostasis.</text>
</comment>
<dbReference type="Pfam" id="PF01734">
    <property type="entry name" value="Patatin"/>
    <property type="match status" value="1"/>
</dbReference>
<protein>
    <recommendedName>
        <fullName evidence="4 12">Lysophospholipase NTE1</fullName>
        <ecNumber evidence="3 12">3.1.1.5</ecNumber>
    </recommendedName>
    <alternativeName>
        <fullName evidence="12">Intracellular phospholipase B</fullName>
    </alternativeName>
</protein>
<feature type="region of interest" description="Disordered" evidence="13">
    <location>
        <begin position="634"/>
        <end position="683"/>
    </location>
</feature>
<evidence type="ECO:0000256" key="7">
    <source>
        <dbReference type="ARBA" id="ARBA00022963"/>
    </source>
</evidence>
<keyword evidence="12" id="KW-0256">Endoplasmic reticulum</keyword>
<feature type="region of interest" description="Disordered" evidence="13">
    <location>
        <begin position="1"/>
        <end position="33"/>
    </location>
</feature>
<feature type="compositionally biased region" description="Basic and acidic residues" evidence="13">
    <location>
        <begin position="428"/>
        <end position="440"/>
    </location>
</feature>
<dbReference type="Pfam" id="PF00027">
    <property type="entry name" value="cNMP_binding"/>
    <property type="match status" value="2"/>
</dbReference>
<evidence type="ECO:0000256" key="4">
    <source>
        <dbReference type="ARBA" id="ARBA00018317"/>
    </source>
</evidence>
<feature type="compositionally biased region" description="Low complexity" evidence="13">
    <location>
        <begin position="721"/>
        <end position="734"/>
    </location>
</feature>
<feature type="compositionally biased region" description="Gly residues" evidence="13">
    <location>
        <begin position="179"/>
        <end position="188"/>
    </location>
</feature>
<evidence type="ECO:0000259" key="15">
    <source>
        <dbReference type="PROSITE" id="PS51635"/>
    </source>
</evidence>
<evidence type="ECO:0000256" key="1">
    <source>
        <dbReference type="ARBA" id="ARBA00004370"/>
    </source>
</evidence>
<feature type="domain" description="Cyclic nucleotide-binding" evidence="14">
    <location>
        <begin position="881"/>
        <end position="932"/>
    </location>
</feature>
<keyword evidence="5 12" id="KW-0812">Transmembrane</keyword>
<feature type="active site" description="Nucleophile" evidence="11">
    <location>
        <position position="1468"/>
    </location>
</feature>
<proteinExistence type="inferred from homology"/>
<dbReference type="PANTHER" id="PTHR14226">
    <property type="entry name" value="NEUROPATHY TARGET ESTERASE/SWISS CHEESE D.MELANOGASTER"/>
    <property type="match status" value="1"/>
</dbReference>
<dbReference type="SMART" id="SM00100">
    <property type="entry name" value="cNMP"/>
    <property type="match status" value="2"/>
</dbReference>
<keyword evidence="8 12" id="KW-1133">Transmembrane helix</keyword>
<keyword evidence="9 11" id="KW-0443">Lipid metabolism</keyword>
<evidence type="ECO:0000256" key="12">
    <source>
        <dbReference type="RuleBase" id="RU362043"/>
    </source>
</evidence>
<evidence type="ECO:0000256" key="3">
    <source>
        <dbReference type="ARBA" id="ARBA00013274"/>
    </source>
</evidence>
<dbReference type="InterPro" id="IPR014710">
    <property type="entry name" value="RmlC-like_jellyroll"/>
</dbReference>
<feature type="active site" description="Proton acceptor" evidence="11">
    <location>
        <position position="1586"/>
    </location>
</feature>
<evidence type="ECO:0000256" key="6">
    <source>
        <dbReference type="ARBA" id="ARBA00022801"/>
    </source>
</evidence>
<feature type="region of interest" description="Disordered" evidence="13">
    <location>
        <begin position="312"/>
        <end position="382"/>
    </location>
</feature>
<dbReference type="Gene3D" id="3.40.1090.10">
    <property type="entry name" value="Cytosolic phospholipase A2 catalytic domain"/>
    <property type="match status" value="2"/>
</dbReference>
<feature type="region of interest" description="Disordered" evidence="13">
    <location>
        <begin position="468"/>
        <end position="493"/>
    </location>
</feature>
<dbReference type="EMBL" id="JBEVYD010000004">
    <property type="protein sequence ID" value="KAL3233532.1"/>
    <property type="molecule type" value="Genomic_DNA"/>
</dbReference>
<evidence type="ECO:0000256" key="5">
    <source>
        <dbReference type="ARBA" id="ARBA00022692"/>
    </source>
</evidence>
<feature type="short sequence motif" description="GXSXG" evidence="11">
    <location>
        <begin position="1466"/>
        <end position="1470"/>
    </location>
</feature>
<evidence type="ECO:0000313" key="17">
    <source>
        <dbReference type="Proteomes" id="UP001623330"/>
    </source>
</evidence>
<keyword evidence="17" id="KW-1185">Reference proteome</keyword>
<evidence type="ECO:0000259" key="14">
    <source>
        <dbReference type="PROSITE" id="PS50042"/>
    </source>
</evidence>
<dbReference type="Pfam" id="PF24179">
    <property type="entry name" value="NTE_Ploop"/>
    <property type="match status" value="1"/>
</dbReference>
<feature type="transmembrane region" description="Helical" evidence="12">
    <location>
        <begin position="95"/>
        <end position="113"/>
    </location>
</feature>
<feature type="domain" description="PNPLA" evidence="15">
    <location>
        <begin position="1435"/>
        <end position="1599"/>
    </location>
</feature>
<evidence type="ECO:0000313" key="16">
    <source>
        <dbReference type="EMBL" id="KAL3233532.1"/>
    </source>
</evidence>
<evidence type="ECO:0000256" key="2">
    <source>
        <dbReference type="ARBA" id="ARBA00006636"/>
    </source>
</evidence>
<feature type="short sequence motif" description="GXGXXG" evidence="11">
    <location>
        <begin position="1439"/>
        <end position="1444"/>
    </location>
</feature>
<reference evidence="16 17" key="1">
    <citation type="submission" date="2024-05" db="EMBL/GenBank/DDBJ databases">
        <title>Long read based assembly of the Candida bracarensis genome reveals expanded adhesin content.</title>
        <authorList>
            <person name="Marcet-Houben M."/>
            <person name="Ksiezopolska E."/>
            <person name="Gabaldon T."/>
        </authorList>
    </citation>
    <scope>NUCLEOTIDE SEQUENCE [LARGE SCALE GENOMIC DNA]</scope>
    <source>
        <strain evidence="16 17">CBM6</strain>
    </source>
</reference>
<keyword evidence="6 11" id="KW-0378">Hydrolase</keyword>
<feature type="short sequence motif" description="DGA/G" evidence="11">
    <location>
        <begin position="1586"/>
        <end position="1588"/>
    </location>
</feature>
<dbReference type="InterPro" id="IPR001423">
    <property type="entry name" value="LysoPLipase_patatin_CS"/>
</dbReference>
<dbReference type="InterPro" id="IPR002641">
    <property type="entry name" value="PNPLA_dom"/>
</dbReference>
<dbReference type="CDD" id="cd00038">
    <property type="entry name" value="CAP_ED"/>
    <property type="match status" value="2"/>
</dbReference>